<organism evidence="1 2">
    <name type="scientific">Aeromonas phage AhSzq-1</name>
    <dbReference type="NCBI Taxonomy" id="2138298"/>
    <lineage>
        <taxon>Viruses</taxon>
        <taxon>Duplodnaviria</taxon>
        <taxon>Heunggongvirae</taxon>
        <taxon>Uroviricota</taxon>
        <taxon>Caudoviricetes</taxon>
        <taxon>Demerecviridae</taxon>
        <taxon>Shenzhenvirus</taxon>
        <taxon>Shenzhenvirus AhSzq1</taxon>
    </lineage>
</organism>
<dbReference type="Proteomes" id="UP000244741">
    <property type="component" value="Segment"/>
</dbReference>
<reference evidence="1 2" key="1">
    <citation type="submission" date="2017-12" db="EMBL/GenBank/DDBJ databases">
        <title>Genomic characterization of T5-related Aeromonas hydrophila phages AhSzq-1 and AhSzw-1 and proposal to be two new species.</title>
        <authorList>
            <person name="Chen L."/>
            <person name="Yuan S."/>
            <person name="Ma Y."/>
        </authorList>
    </citation>
    <scope>NUCLEOTIDE SEQUENCE [LARGE SCALE GENOMIC DNA]</scope>
    <source>
        <strain evidence="1">Seawater</strain>
    </source>
</reference>
<accession>A0A2R4ALN5</accession>
<proteinExistence type="predicted"/>
<evidence type="ECO:0000313" key="1">
    <source>
        <dbReference type="EMBL" id="AVR75964.1"/>
    </source>
</evidence>
<keyword evidence="2" id="KW-1185">Reference proteome</keyword>
<sequence length="186" mass="20025">MAKKWNEEMTNTLFSTVDGMASVSKEVVVDLAEKLDTTSRSVAAKLRKAGYTVESLSAQKTAWSPEQTAELHSVLNANPGVFTYAELAGQLSFEVNARTVQGKVLSEELTSLVKATPKKEVVRTYTEQEEAVFVEMANEGASIDAVAAALGRTLPQIRGKALSLHREGRIAAIPKQEASARKASAD</sequence>
<protein>
    <submittedName>
        <fullName evidence="1">D5 protein</fullName>
    </submittedName>
</protein>
<gene>
    <name evidence="1" type="ORF">AhSzq1_71</name>
</gene>
<dbReference type="EMBL" id="MG676224">
    <property type="protein sequence ID" value="AVR75964.1"/>
    <property type="molecule type" value="Genomic_DNA"/>
</dbReference>
<evidence type="ECO:0000313" key="2">
    <source>
        <dbReference type="Proteomes" id="UP000244741"/>
    </source>
</evidence>
<name>A0A2R4ALN5_9CAUD</name>